<feature type="domain" description="BON" evidence="1">
    <location>
        <begin position="122"/>
        <end position="189"/>
    </location>
</feature>
<name>M1LUY7_9PROT</name>
<evidence type="ECO:0000259" key="1">
    <source>
        <dbReference type="PROSITE" id="PS50914"/>
    </source>
</evidence>
<evidence type="ECO:0000313" key="3">
    <source>
        <dbReference type="Proteomes" id="UP000011658"/>
    </source>
</evidence>
<keyword evidence="2" id="KW-0449">Lipoprotein</keyword>
<dbReference type="OrthoDB" id="5294487at2"/>
<dbReference type="PROSITE" id="PS51257">
    <property type="entry name" value="PROKAR_LIPOPROTEIN"/>
    <property type="match status" value="1"/>
</dbReference>
<dbReference type="AlphaFoldDB" id="M1LUY7"/>
<keyword evidence="3" id="KW-1185">Reference proteome</keyword>
<evidence type="ECO:0000313" key="2">
    <source>
        <dbReference type="EMBL" id="AGF49357.1"/>
    </source>
</evidence>
<dbReference type="HOGENOM" id="CLU_083606_3_0_4"/>
<dbReference type="PROSITE" id="PS50914">
    <property type="entry name" value="BON"/>
    <property type="match status" value="2"/>
</dbReference>
<proteinExistence type="predicted"/>
<organism evidence="2 3">
    <name type="scientific">Candidatus Kinetoplastidibacterium galati TCC219</name>
    <dbReference type="NCBI Taxonomy" id="1208921"/>
    <lineage>
        <taxon>Bacteria</taxon>
        <taxon>Pseudomonadati</taxon>
        <taxon>Pseudomonadota</taxon>
        <taxon>Betaproteobacteria</taxon>
        <taxon>Candidatus Kinetoplastidibacterium</taxon>
    </lineage>
</organism>
<dbReference type="EMBL" id="CP003806">
    <property type="protein sequence ID" value="AGF49357.1"/>
    <property type="molecule type" value="Genomic_DNA"/>
</dbReference>
<dbReference type="InterPro" id="IPR051686">
    <property type="entry name" value="Lipoprotein_DolP"/>
</dbReference>
<sequence>MKNFILVLTVTVMLSGCTPVLIGGATITTMSIMLDRRTVGTQLEDQIIELKIKKGICNYLTDIHSARILVKSYNRRVLLTGEVENIIHISNINKIANSVDNIESIINQIKVEQAPTFRMAFYEKWIYSKIKASLINNKNIQSGTISIIIDRGTVFLMGLVTRYEGNEAAMTASKIHGVKQVVKLFEYIDKKATNIGYKTLNVR</sequence>
<accession>M1LUY7</accession>
<dbReference type="Pfam" id="PF04972">
    <property type="entry name" value="BON"/>
    <property type="match status" value="2"/>
</dbReference>
<feature type="domain" description="BON" evidence="1">
    <location>
        <begin position="44"/>
        <end position="113"/>
    </location>
</feature>
<dbReference type="PANTHER" id="PTHR34606">
    <property type="entry name" value="BON DOMAIN-CONTAINING PROTEIN"/>
    <property type="match status" value="1"/>
</dbReference>
<dbReference type="PANTHER" id="PTHR34606:SF4">
    <property type="entry name" value="OUTER MEMBRANE LIPOPROTEIN DOLP"/>
    <property type="match status" value="1"/>
</dbReference>
<dbReference type="RefSeq" id="WP_015389841.1">
    <property type="nucleotide sequence ID" value="NC_020284.1"/>
</dbReference>
<gene>
    <name evidence="2" type="ORF">ST1E_0098</name>
</gene>
<dbReference type="Proteomes" id="UP000011658">
    <property type="component" value="Chromosome"/>
</dbReference>
<dbReference type="InterPro" id="IPR007055">
    <property type="entry name" value="BON_dom"/>
</dbReference>
<dbReference type="eggNOG" id="COG2823">
    <property type="taxonomic scope" value="Bacteria"/>
</dbReference>
<dbReference type="STRING" id="1208921.ST1E_0098"/>
<dbReference type="PATRIC" id="fig|1208921.3.peg.648"/>
<dbReference type="KEGG" id="kga:ST1E_0098"/>
<reference evidence="2 3" key="1">
    <citation type="journal article" date="2013" name="Genome Biol. Evol.">
        <title>Genome evolution and phylogenomic analysis of candidatus kinetoplastibacterium, the betaproteobacterial endosymbionts of strigomonas and angomonas.</title>
        <authorList>
            <person name="Alves J.M."/>
            <person name="Serrano M.G."/>
            <person name="Maia da Silva F."/>
            <person name="Voegtly L.J."/>
            <person name="Matveyev A.V."/>
            <person name="Teixeira M.M."/>
            <person name="Camargo E.P."/>
            <person name="Buck G.A."/>
        </authorList>
    </citation>
    <scope>NUCLEOTIDE SEQUENCE [LARGE SCALE GENOMIC DNA]</scope>
    <source>
        <strain evidence="2 3">TCC219</strain>
    </source>
</reference>
<protein>
    <submittedName>
        <fullName evidence="2">Putative periplasmic or secreted lipoprotein</fullName>
    </submittedName>
</protein>